<feature type="domain" description="TGF-beta family profile" evidence="6">
    <location>
        <begin position="349"/>
        <end position="457"/>
    </location>
</feature>
<evidence type="ECO:0000256" key="2">
    <source>
        <dbReference type="ARBA" id="ARBA00006656"/>
    </source>
</evidence>
<dbReference type="AlphaFoldDB" id="A0A3R7QLF9"/>
<proteinExistence type="inferred from homology"/>
<evidence type="ECO:0000259" key="6">
    <source>
        <dbReference type="PROSITE" id="PS51362"/>
    </source>
</evidence>
<dbReference type="GO" id="GO:0005125">
    <property type="term" value="F:cytokine activity"/>
    <property type="evidence" value="ECO:0007669"/>
    <property type="project" value="TreeGrafter"/>
</dbReference>
<evidence type="ECO:0000256" key="3">
    <source>
        <dbReference type="ARBA" id="ARBA00022525"/>
    </source>
</evidence>
<comment type="caution">
    <text evidence="7">The sequence shown here is derived from an EMBL/GenBank/DDBJ whole genome shotgun (WGS) entry which is preliminary data.</text>
</comment>
<dbReference type="PANTHER" id="PTHR11848">
    <property type="entry name" value="TGF-BETA FAMILY"/>
    <property type="match status" value="1"/>
</dbReference>
<name>A0A3R7QLF9_PENVA</name>
<dbReference type="GO" id="GO:0005615">
    <property type="term" value="C:extracellular space"/>
    <property type="evidence" value="ECO:0007669"/>
    <property type="project" value="TreeGrafter"/>
</dbReference>
<organism evidence="7 8">
    <name type="scientific">Penaeus vannamei</name>
    <name type="common">Whiteleg shrimp</name>
    <name type="synonym">Litopenaeus vannamei</name>
    <dbReference type="NCBI Taxonomy" id="6689"/>
    <lineage>
        <taxon>Eukaryota</taxon>
        <taxon>Metazoa</taxon>
        <taxon>Ecdysozoa</taxon>
        <taxon>Arthropoda</taxon>
        <taxon>Crustacea</taxon>
        <taxon>Multicrustacea</taxon>
        <taxon>Malacostraca</taxon>
        <taxon>Eumalacostraca</taxon>
        <taxon>Eucarida</taxon>
        <taxon>Decapoda</taxon>
        <taxon>Dendrobranchiata</taxon>
        <taxon>Penaeoidea</taxon>
        <taxon>Penaeidae</taxon>
        <taxon>Penaeus</taxon>
    </lineage>
</organism>
<dbReference type="Gene3D" id="2.10.90.10">
    <property type="entry name" value="Cystine-knot cytokines"/>
    <property type="match status" value="1"/>
</dbReference>
<dbReference type="PANTHER" id="PTHR11848:SF309">
    <property type="entry name" value="INHIBIN BETA CHAIN"/>
    <property type="match status" value="1"/>
</dbReference>
<dbReference type="Proteomes" id="UP000283509">
    <property type="component" value="Unassembled WGS sequence"/>
</dbReference>
<sequence>MECLTTNDVKSVRTSAKVCEKNGTDFLKVKDNNVADPEASRKGGKEGECDRKRTCFAEEALLGRGRALLIVVILLLVLLLAFPLLFPLLSFPKSEPKVISESTDRTWRNEDYEEPAKRRGSPFHSKKEGKIWMRTERLLPTITLLYDRTTRPVTLYQPDTYEDSAAGQRWYFKAVQGHDGIADVEMFLHSSVQKFQLILKNPRGSTTVHHIALQPNAKTPSPSHLLLPATPVAELTQGLEAPSDCLVVNLSYHLNDWVARGSEFSILFETREANPPPDAGDSRDNTSFSQHLRHSLLQPVVTVLDHNTTFAVREDDGLEDALRETLAGRMAEVMARGTEAVATLPPLGRRRREASEECQMSMVSVSLDELGLNNVVYPTTVDMKFCKGSCHVIDDPAMFSTNALMRVKYKFLRSSASVPSPQCTPTFYKYLPFIIWQSGKLRKIGVSDLDATICGCR</sequence>
<dbReference type="Pfam" id="PF00019">
    <property type="entry name" value="TGF_beta"/>
    <property type="match status" value="1"/>
</dbReference>
<keyword evidence="5" id="KW-0472">Membrane</keyword>
<dbReference type="InterPro" id="IPR015615">
    <property type="entry name" value="TGF-beta-rel"/>
</dbReference>
<keyword evidence="5" id="KW-0812">Transmembrane</keyword>
<dbReference type="SUPFAM" id="SSF57501">
    <property type="entry name" value="Cystine-knot cytokines"/>
    <property type="match status" value="1"/>
</dbReference>
<evidence type="ECO:0000256" key="4">
    <source>
        <dbReference type="RuleBase" id="RU000354"/>
    </source>
</evidence>
<keyword evidence="3" id="KW-0964">Secreted</keyword>
<comment type="subcellular location">
    <subcellularLocation>
        <location evidence="1">Secreted</location>
    </subcellularLocation>
</comment>
<feature type="transmembrane region" description="Helical" evidence="5">
    <location>
        <begin position="67"/>
        <end position="89"/>
    </location>
</feature>
<evidence type="ECO:0000256" key="5">
    <source>
        <dbReference type="SAM" id="Phobius"/>
    </source>
</evidence>
<keyword evidence="4" id="KW-0339">Growth factor</keyword>
<reference evidence="7 8" key="1">
    <citation type="submission" date="2018-04" db="EMBL/GenBank/DDBJ databases">
        <authorList>
            <person name="Zhang X."/>
            <person name="Yuan J."/>
            <person name="Li F."/>
            <person name="Xiang J."/>
        </authorList>
    </citation>
    <scope>NUCLEOTIDE SEQUENCE [LARGE SCALE GENOMIC DNA]</scope>
    <source>
        <tissue evidence="7">Muscle</tissue>
    </source>
</reference>
<dbReference type="InterPro" id="IPR029034">
    <property type="entry name" value="Cystine-knot_cytokine"/>
</dbReference>
<accession>A0A3R7QLF9</accession>
<dbReference type="PROSITE" id="PS51362">
    <property type="entry name" value="TGF_BETA_2"/>
    <property type="match status" value="1"/>
</dbReference>
<evidence type="ECO:0000313" key="8">
    <source>
        <dbReference type="Proteomes" id="UP000283509"/>
    </source>
</evidence>
<evidence type="ECO:0000256" key="1">
    <source>
        <dbReference type="ARBA" id="ARBA00004613"/>
    </source>
</evidence>
<dbReference type="GO" id="GO:0008083">
    <property type="term" value="F:growth factor activity"/>
    <property type="evidence" value="ECO:0007669"/>
    <property type="project" value="UniProtKB-KW"/>
</dbReference>
<gene>
    <name evidence="7" type="ORF">C7M84_010494</name>
</gene>
<protein>
    <recommendedName>
        <fullName evidence="6">TGF-beta family profile domain-containing protein</fullName>
    </recommendedName>
</protein>
<dbReference type="InterPro" id="IPR001839">
    <property type="entry name" value="TGF-b_C"/>
</dbReference>
<keyword evidence="8" id="KW-1185">Reference proteome</keyword>
<reference evidence="7 8" key="2">
    <citation type="submission" date="2019-01" db="EMBL/GenBank/DDBJ databases">
        <title>The decoding of complex shrimp genome reveals the adaptation for benthos swimmer, frequently molting mechanism and breeding impact on genome.</title>
        <authorList>
            <person name="Sun Y."/>
            <person name="Gao Y."/>
            <person name="Yu Y."/>
        </authorList>
    </citation>
    <scope>NUCLEOTIDE SEQUENCE [LARGE SCALE GENOMIC DNA]</scope>
    <source>
        <tissue evidence="7">Muscle</tissue>
    </source>
</reference>
<dbReference type="EMBL" id="QCYY01002331">
    <property type="protein sequence ID" value="ROT71204.1"/>
    <property type="molecule type" value="Genomic_DNA"/>
</dbReference>
<dbReference type="OrthoDB" id="6350089at2759"/>
<dbReference type="CDD" id="cd13756">
    <property type="entry name" value="TGF_beta_BMPs_GDFs"/>
    <property type="match status" value="1"/>
</dbReference>
<keyword evidence="5" id="KW-1133">Transmembrane helix</keyword>
<comment type="similarity">
    <text evidence="2 4">Belongs to the TGF-beta family.</text>
</comment>
<dbReference type="SMART" id="SM00204">
    <property type="entry name" value="TGFB"/>
    <property type="match status" value="1"/>
</dbReference>
<evidence type="ECO:0000313" key="7">
    <source>
        <dbReference type="EMBL" id="ROT71204.1"/>
    </source>
</evidence>